<name>A0A7M5VBG0_9CNID</name>
<keyword evidence="2" id="KW-0472">Membrane</keyword>
<keyword evidence="2" id="KW-0812">Transmembrane</keyword>
<organism evidence="3 4">
    <name type="scientific">Clytia hemisphaerica</name>
    <dbReference type="NCBI Taxonomy" id="252671"/>
    <lineage>
        <taxon>Eukaryota</taxon>
        <taxon>Metazoa</taxon>
        <taxon>Cnidaria</taxon>
        <taxon>Hydrozoa</taxon>
        <taxon>Hydroidolina</taxon>
        <taxon>Leptothecata</taxon>
        <taxon>Obeliida</taxon>
        <taxon>Clytiidae</taxon>
        <taxon>Clytia</taxon>
    </lineage>
</organism>
<evidence type="ECO:0000313" key="4">
    <source>
        <dbReference type="Proteomes" id="UP000594262"/>
    </source>
</evidence>
<dbReference type="EnsemblMetazoa" id="CLYHEMT007093.1">
    <property type="protein sequence ID" value="CLYHEMP007093.1"/>
    <property type="gene ID" value="CLYHEMG007093"/>
</dbReference>
<feature type="region of interest" description="Disordered" evidence="1">
    <location>
        <begin position="75"/>
        <end position="109"/>
    </location>
</feature>
<proteinExistence type="predicted"/>
<evidence type="ECO:0000256" key="1">
    <source>
        <dbReference type="SAM" id="MobiDB-lite"/>
    </source>
</evidence>
<dbReference type="AlphaFoldDB" id="A0A7M5VBG0"/>
<feature type="transmembrane region" description="Helical" evidence="2">
    <location>
        <begin position="23"/>
        <end position="46"/>
    </location>
</feature>
<protein>
    <submittedName>
        <fullName evidence="3">Uncharacterized protein</fullName>
    </submittedName>
</protein>
<sequence>NTHSQSLKLRASKDVIMKTWKTYFMVLFLALIGGAFSMSTGGNGIWEGSKKKPNLKQDTISLLPEICNICSKAKSVCPSNPSTSSSSSSSTWSSINHAPGSIVRFQRRK</sequence>
<keyword evidence="2" id="KW-1133">Transmembrane helix</keyword>
<evidence type="ECO:0000313" key="3">
    <source>
        <dbReference type="EnsemblMetazoa" id="CLYHEMP007093.1"/>
    </source>
</evidence>
<dbReference type="Proteomes" id="UP000594262">
    <property type="component" value="Unplaced"/>
</dbReference>
<evidence type="ECO:0000256" key="2">
    <source>
        <dbReference type="SAM" id="Phobius"/>
    </source>
</evidence>
<reference evidence="3" key="1">
    <citation type="submission" date="2021-01" db="UniProtKB">
        <authorList>
            <consortium name="EnsemblMetazoa"/>
        </authorList>
    </citation>
    <scope>IDENTIFICATION</scope>
</reference>
<keyword evidence="4" id="KW-1185">Reference proteome</keyword>
<feature type="compositionally biased region" description="Low complexity" evidence="1">
    <location>
        <begin position="82"/>
        <end position="94"/>
    </location>
</feature>
<accession>A0A7M5VBG0</accession>